<reference evidence="3 4" key="1">
    <citation type="submission" date="2021-06" db="EMBL/GenBank/DDBJ databases">
        <authorList>
            <person name="Sun Q."/>
            <person name="Li D."/>
        </authorList>
    </citation>
    <scope>NUCLEOTIDE SEQUENCE [LARGE SCALE GENOMIC DNA]</scope>
    <source>
        <strain evidence="3 4">MSJ-11</strain>
    </source>
</reference>
<name>A0ABS6EIW2_9CLOT</name>
<dbReference type="Proteomes" id="UP000726170">
    <property type="component" value="Unassembled WGS sequence"/>
</dbReference>
<feature type="transmembrane region" description="Helical" evidence="1">
    <location>
        <begin position="226"/>
        <end position="244"/>
    </location>
</feature>
<keyword evidence="4" id="KW-1185">Reference proteome</keyword>
<feature type="transmembrane region" description="Helical" evidence="1">
    <location>
        <begin position="81"/>
        <end position="101"/>
    </location>
</feature>
<feature type="domain" description="PDZ" evidence="2">
    <location>
        <begin position="298"/>
        <end position="374"/>
    </location>
</feature>
<comment type="caution">
    <text evidence="3">The sequence shown here is derived from an EMBL/GenBank/DDBJ whole genome shotgun (WGS) entry which is preliminary data.</text>
</comment>
<evidence type="ECO:0000256" key="1">
    <source>
        <dbReference type="SAM" id="Phobius"/>
    </source>
</evidence>
<proteinExistence type="predicted"/>
<keyword evidence="1" id="KW-0812">Transmembrane</keyword>
<feature type="transmembrane region" description="Helical" evidence="1">
    <location>
        <begin position="53"/>
        <end position="75"/>
    </location>
</feature>
<accession>A0ABS6EIW2</accession>
<dbReference type="PROSITE" id="PS50106">
    <property type="entry name" value="PDZ"/>
    <property type="match status" value="1"/>
</dbReference>
<keyword evidence="1" id="KW-1133">Transmembrane helix</keyword>
<feature type="transmembrane region" description="Helical" evidence="1">
    <location>
        <begin position="12"/>
        <end position="32"/>
    </location>
</feature>
<feature type="transmembrane region" description="Helical" evidence="1">
    <location>
        <begin position="256"/>
        <end position="275"/>
    </location>
</feature>
<feature type="transmembrane region" description="Helical" evidence="1">
    <location>
        <begin position="108"/>
        <end position="128"/>
    </location>
</feature>
<dbReference type="EMBL" id="JAHLQF010000003">
    <property type="protein sequence ID" value="MBU5485160.1"/>
    <property type="molecule type" value="Genomic_DNA"/>
</dbReference>
<protein>
    <submittedName>
        <fullName evidence="3">PDZ domain-containing protein</fullName>
    </submittedName>
</protein>
<sequence length="432" mass="48404">MNIALYTLRTISYALVNPYSMLFLFVLGIYLYRQNRKTSLMQKMVIGEQINSPFELTISQIVMGIFAGVLGSLLMSYLGVMFFQNSIIEILFLTSIFLMMINPRFICFSYSGAILGGISILNSLVIANGGKGIEVFKFDITSLMSMIAILHFVEGLLIILDGSRGAIPVFAKMKDKIAGGFALKRYWPLPIAIFIILNSSTIAIAGKGVPMPEWWPIIKTTISKDLLKNAMISLAPFYAVLGYNSVTFSKSKEKKALTSGLYVMLYSIILFALAQLSPINIIFQVFIVIFAPLAHEALIKLQRLSEENGKPKYVSEDGMKILYVSSYSPAASMNIKSGDSLMEINGEPIESEDDILNILKETTGDLFFKIKKESGKIKEILYGREYRKNMLGIVFVPKYIQKDRVVLKFNNEDFSDVLNNIKNKDKDKDGDE</sequence>
<evidence type="ECO:0000313" key="4">
    <source>
        <dbReference type="Proteomes" id="UP000726170"/>
    </source>
</evidence>
<keyword evidence="1" id="KW-0472">Membrane</keyword>
<gene>
    <name evidence="3" type="ORF">KQI86_12520</name>
</gene>
<evidence type="ECO:0000313" key="3">
    <source>
        <dbReference type="EMBL" id="MBU5485160.1"/>
    </source>
</evidence>
<evidence type="ECO:0000259" key="2">
    <source>
        <dbReference type="PROSITE" id="PS50106"/>
    </source>
</evidence>
<organism evidence="3 4">
    <name type="scientific">Clostridium mobile</name>
    <dbReference type="NCBI Taxonomy" id="2841512"/>
    <lineage>
        <taxon>Bacteria</taxon>
        <taxon>Bacillati</taxon>
        <taxon>Bacillota</taxon>
        <taxon>Clostridia</taxon>
        <taxon>Eubacteriales</taxon>
        <taxon>Clostridiaceae</taxon>
        <taxon>Clostridium</taxon>
    </lineage>
</organism>
<dbReference type="InterPro" id="IPR001478">
    <property type="entry name" value="PDZ"/>
</dbReference>
<feature type="transmembrane region" description="Helical" evidence="1">
    <location>
        <begin position="186"/>
        <end position="206"/>
    </location>
</feature>
<feature type="transmembrane region" description="Helical" evidence="1">
    <location>
        <begin position="140"/>
        <end position="160"/>
    </location>
</feature>
<dbReference type="RefSeq" id="WP_216439726.1">
    <property type="nucleotide sequence ID" value="NZ_JAHLQF010000003.1"/>
</dbReference>